<dbReference type="EMBL" id="FTOG01000004">
    <property type="protein sequence ID" value="SIS72896.1"/>
    <property type="molecule type" value="Genomic_DNA"/>
</dbReference>
<dbReference type="InterPro" id="IPR018666">
    <property type="entry name" value="DUF2125"/>
</dbReference>
<feature type="chain" id="PRO_5012094306" description="DUF2125 domain-containing protein" evidence="1">
    <location>
        <begin position="24"/>
        <end position="497"/>
    </location>
</feature>
<organism evidence="2 3">
    <name type="scientific">Rhodobacter aestuarii</name>
    <dbReference type="NCBI Taxonomy" id="453582"/>
    <lineage>
        <taxon>Bacteria</taxon>
        <taxon>Pseudomonadati</taxon>
        <taxon>Pseudomonadota</taxon>
        <taxon>Alphaproteobacteria</taxon>
        <taxon>Rhodobacterales</taxon>
        <taxon>Rhodobacter group</taxon>
        <taxon>Rhodobacter</taxon>
    </lineage>
</organism>
<dbReference type="RefSeq" id="WP_076484331.1">
    <property type="nucleotide sequence ID" value="NZ_FTOG01000004.1"/>
</dbReference>
<accession>A0A1N7LGJ3</accession>
<proteinExistence type="predicted"/>
<protein>
    <recommendedName>
        <fullName evidence="4">DUF2125 domain-containing protein</fullName>
    </recommendedName>
</protein>
<gene>
    <name evidence="2" type="ORF">SAMN05421580_10462</name>
</gene>
<dbReference type="Pfam" id="PF09898">
    <property type="entry name" value="DUF2125"/>
    <property type="match status" value="1"/>
</dbReference>
<dbReference type="AlphaFoldDB" id="A0A1N7LGJ3"/>
<evidence type="ECO:0000256" key="1">
    <source>
        <dbReference type="SAM" id="SignalP"/>
    </source>
</evidence>
<name>A0A1N7LGJ3_9RHOB</name>
<evidence type="ECO:0000313" key="2">
    <source>
        <dbReference type="EMBL" id="SIS72896.1"/>
    </source>
</evidence>
<feature type="signal peptide" evidence="1">
    <location>
        <begin position="1"/>
        <end position="23"/>
    </location>
</feature>
<keyword evidence="1" id="KW-0732">Signal</keyword>
<sequence>MTRLRTAGTTAFIALLLSSTALRADVTPEQVWESWQKQYSSYGFTVAPGSVDRSGDTLAIRDVVFTAADPDGSTTTVLNVPALLLEDQGDGTVKASVEGEITGTNSANVDGGTETAHIRIDKSEAIAVVSGTPEAMSYLIDAPSIMLAVSTESTVPSAGEPAEVSMQLTGLAGTQQVTADATAQTMKTDMKAAGMTMHLTGTDPEEGTTVVADVALTDLAILGTNVMPEGADAAEMGNAIGMGMSTDMKMGYGGVTYTMSAETSDGPVNISGSAQSGQATIALSRDGFRYMVSGDNTAVSVQTAQFPMPVSAQIARGEMDLALPLSATPDAQPVTAKLVIDGLSVSEQLWAMFDPQGHLGHGPATLVIDLSGKAKALMDLYSDEAAKSPVPPMQIDSLDVNKIQLTVAGADLSGKGALTFDNSMGMPMPLGAIDLQLSGANKLMDGLVAMGMMPQDQVMFAKMMMGVYATPQGEDMFSSKIEFKEGGRILANGQPIQ</sequence>
<dbReference type="Proteomes" id="UP000186221">
    <property type="component" value="Unassembled WGS sequence"/>
</dbReference>
<evidence type="ECO:0008006" key="4">
    <source>
        <dbReference type="Google" id="ProtNLM"/>
    </source>
</evidence>
<keyword evidence="3" id="KW-1185">Reference proteome</keyword>
<dbReference type="STRING" id="453582.SAMN05421580_10462"/>
<evidence type="ECO:0000313" key="3">
    <source>
        <dbReference type="Proteomes" id="UP000186221"/>
    </source>
</evidence>
<reference evidence="3" key="1">
    <citation type="submission" date="2017-01" db="EMBL/GenBank/DDBJ databases">
        <authorList>
            <person name="Varghese N."/>
            <person name="Submissions S."/>
        </authorList>
    </citation>
    <scope>NUCLEOTIDE SEQUENCE [LARGE SCALE GENOMIC DNA]</scope>
    <source>
        <strain evidence="3">DSM 19945</strain>
    </source>
</reference>